<dbReference type="Proteomes" id="UP000596742">
    <property type="component" value="Unassembled WGS sequence"/>
</dbReference>
<dbReference type="AlphaFoldDB" id="A0A8B6CT57"/>
<evidence type="ECO:0008006" key="3">
    <source>
        <dbReference type="Google" id="ProtNLM"/>
    </source>
</evidence>
<sequence length="197" mass="22597">MLNEVASWCDDWKLEVNRSKTKVVHFRNPSIPRSDFDFECGTHNLEYIDSYKYLGLWFDEFLTLEKAVTELSKSASRALGALFGKFIATGGITWNVYHKLYTTMVEPVLFYGSAVWGYKSHRVINNVQNKAAKYFLAVGKRTSNTAVRGDLGLTSCYTKQKLSCLRLKCKIIRVNDDRLISKVAAWASRRRKGCHHK</sequence>
<dbReference type="PANTHER" id="PTHR47027">
    <property type="entry name" value="REVERSE TRANSCRIPTASE DOMAIN-CONTAINING PROTEIN"/>
    <property type="match status" value="1"/>
</dbReference>
<evidence type="ECO:0000313" key="2">
    <source>
        <dbReference type="Proteomes" id="UP000596742"/>
    </source>
</evidence>
<keyword evidence="2" id="KW-1185">Reference proteome</keyword>
<dbReference type="EMBL" id="UYJE01002276">
    <property type="protein sequence ID" value="VDI09226.1"/>
    <property type="molecule type" value="Genomic_DNA"/>
</dbReference>
<proteinExistence type="predicted"/>
<evidence type="ECO:0000313" key="1">
    <source>
        <dbReference type="EMBL" id="VDI09226.1"/>
    </source>
</evidence>
<protein>
    <recommendedName>
        <fullName evidence="3">Reverse transcriptase domain-containing protein</fullName>
    </recommendedName>
</protein>
<gene>
    <name evidence="1" type="ORF">MGAL_10B075949</name>
</gene>
<dbReference type="PANTHER" id="PTHR47027:SF26">
    <property type="entry name" value="REVERSE TRANSCRIPTASE DOMAIN-CONTAINING PROTEIN"/>
    <property type="match status" value="1"/>
</dbReference>
<organism evidence="1 2">
    <name type="scientific">Mytilus galloprovincialis</name>
    <name type="common">Mediterranean mussel</name>
    <dbReference type="NCBI Taxonomy" id="29158"/>
    <lineage>
        <taxon>Eukaryota</taxon>
        <taxon>Metazoa</taxon>
        <taxon>Spiralia</taxon>
        <taxon>Lophotrochozoa</taxon>
        <taxon>Mollusca</taxon>
        <taxon>Bivalvia</taxon>
        <taxon>Autobranchia</taxon>
        <taxon>Pteriomorphia</taxon>
        <taxon>Mytilida</taxon>
        <taxon>Mytiloidea</taxon>
        <taxon>Mytilidae</taxon>
        <taxon>Mytilinae</taxon>
        <taxon>Mytilus</taxon>
    </lineage>
</organism>
<accession>A0A8B6CT57</accession>
<name>A0A8B6CT57_MYTGA</name>
<reference evidence="1" key="1">
    <citation type="submission" date="2018-11" db="EMBL/GenBank/DDBJ databases">
        <authorList>
            <person name="Alioto T."/>
            <person name="Alioto T."/>
        </authorList>
    </citation>
    <scope>NUCLEOTIDE SEQUENCE</scope>
</reference>
<dbReference type="OrthoDB" id="6149256at2759"/>
<comment type="caution">
    <text evidence="1">The sequence shown here is derived from an EMBL/GenBank/DDBJ whole genome shotgun (WGS) entry which is preliminary data.</text>
</comment>